<reference evidence="2" key="1">
    <citation type="submission" date="2022-04" db="EMBL/GenBank/DDBJ databases">
        <title>Carnegiea gigantea Genome sequencing and assembly v2.</title>
        <authorList>
            <person name="Copetti D."/>
            <person name="Sanderson M.J."/>
            <person name="Burquez A."/>
            <person name="Wojciechowski M.F."/>
        </authorList>
    </citation>
    <scope>NUCLEOTIDE SEQUENCE</scope>
    <source>
        <strain evidence="2">SGP5-SGP5p</strain>
        <tissue evidence="2">Aerial part</tissue>
    </source>
</reference>
<dbReference type="EMBL" id="JAKOGI010002210">
    <property type="protein sequence ID" value="KAJ8422585.1"/>
    <property type="molecule type" value="Genomic_DNA"/>
</dbReference>
<feature type="compositionally biased region" description="Basic and acidic residues" evidence="1">
    <location>
        <begin position="464"/>
        <end position="476"/>
    </location>
</feature>
<feature type="compositionally biased region" description="Basic and acidic residues" evidence="1">
    <location>
        <begin position="346"/>
        <end position="355"/>
    </location>
</feature>
<dbReference type="OrthoDB" id="1922230at2759"/>
<accession>A0A9Q1JLA2</accession>
<dbReference type="PANTHER" id="PTHR33871">
    <property type="entry name" value="OS05G0503100 PROTEIN-RELATED"/>
    <property type="match status" value="1"/>
</dbReference>
<protein>
    <submittedName>
        <fullName evidence="2">Uncharacterized protein</fullName>
    </submittedName>
</protein>
<comment type="caution">
    <text evidence="2">The sequence shown here is derived from an EMBL/GenBank/DDBJ whole genome shotgun (WGS) entry which is preliminary data.</text>
</comment>
<dbReference type="PANTHER" id="PTHR33871:SF1">
    <property type="entry name" value="OS05G0503100 PROTEIN"/>
    <property type="match status" value="1"/>
</dbReference>
<dbReference type="AlphaFoldDB" id="A0A9Q1JLA2"/>
<feature type="region of interest" description="Disordered" evidence="1">
    <location>
        <begin position="333"/>
        <end position="489"/>
    </location>
</feature>
<organism evidence="2 3">
    <name type="scientific">Carnegiea gigantea</name>
    <dbReference type="NCBI Taxonomy" id="171969"/>
    <lineage>
        <taxon>Eukaryota</taxon>
        <taxon>Viridiplantae</taxon>
        <taxon>Streptophyta</taxon>
        <taxon>Embryophyta</taxon>
        <taxon>Tracheophyta</taxon>
        <taxon>Spermatophyta</taxon>
        <taxon>Magnoliopsida</taxon>
        <taxon>eudicotyledons</taxon>
        <taxon>Gunneridae</taxon>
        <taxon>Pentapetalae</taxon>
        <taxon>Caryophyllales</taxon>
        <taxon>Cactineae</taxon>
        <taxon>Cactaceae</taxon>
        <taxon>Cactoideae</taxon>
        <taxon>Echinocereeae</taxon>
        <taxon>Carnegiea</taxon>
    </lineage>
</organism>
<evidence type="ECO:0000256" key="1">
    <source>
        <dbReference type="SAM" id="MobiDB-lite"/>
    </source>
</evidence>
<sequence>MKSKVEGFGHLTLVDAFKRSGKHKVTMLKGGIWCYCDERKMMVIGKVVDRYSGTVVGVTTFGKNGWGRCRCGRQCLKYDRGMVMKLEGDSDLRMFLKGNDERRYLYVGDSDGPKKRAQKATWSYDHGIVCGRSGSYRDDMVQEGSLEGHLARLPMSGEMLTVVNHSLQLANSWGTDTLNPDSCRRCKEYFHHHQALQAHLQPPSVLSLTYSHEKRATQSQKQSSEQFLCISKSPPRPEEESVKEVLSETPKPKPKPTPTSDLDPTPEFKIPKNVIPETECQEVEVVAEEEGPTKPKIPLTPKKTRPGTQVGSPDPTPVAPVCAMPEEISDLSEMCSMSESVSTNTLRDRDEDEIHVQQQWSKNNSQRGRGGYRSQGQNGHFTQTNRAFSAGRSPLKRVDPSPPRRRNPVQGAARREPAENSGRRSGSPGSRANVGRSPSGRRAGPSPGRVRMVQGPTETESESDERKVEERERESEWQGPNESLENPLVSLECFIFL</sequence>
<evidence type="ECO:0000313" key="2">
    <source>
        <dbReference type="EMBL" id="KAJ8422585.1"/>
    </source>
</evidence>
<feature type="compositionally biased region" description="Polar residues" evidence="1">
    <location>
        <begin position="217"/>
        <end position="226"/>
    </location>
</feature>
<keyword evidence="3" id="KW-1185">Reference proteome</keyword>
<name>A0A9Q1JLA2_9CARY</name>
<feature type="compositionally biased region" description="Basic and acidic residues" evidence="1">
    <location>
        <begin position="235"/>
        <end position="246"/>
    </location>
</feature>
<proteinExistence type="predicted"/>
<feature type="region of interest" description="Disordered" evidence="1">
    <location>
        <begin position="212"/>
        <end position="270"/>
    </location>
</feature>
<gene>
    <name evidence="2" type="ORF">Cgig2_014876</name>
</gene>
<dbReference type="Proteomes" id="UP001153076">
    <property type="component" value="Unassembled WGS sequence"/>
</dbReference>
<feature type="compositionally biased region" description="Polar residues" evidence="1">
    <location>
        <begin position="335"/>
        <end position="345"/>
    </location>
</feature>
<evidence type="ECO:0000313" key="3">
    <source>
        <dbReference type="Proteomes" id="UP001153076"/>
    </source>
</evidence>
<feature type="compositionally biased region" description="Basic and acidic residues" evidence="1">
    <location>
        <begin position="413"/>
        <end position="422"/>
    </location>
</feature>
<feature type="region of interest" description="Disordered" evidence="1">
    <location>
        <begin position="284"/>
        <end position="321"/>
    </location>
</feature>
<feature type="compositionally biased region" description="Low complexity" evidence="1">
    <location>
        <begin position="258"/>
        <end position="267"/>
    </location>
</feature>